<keyword evidence="1" id="KW-0479">Metal-binding</keyword>
<feature type="domain" description="C3H1-type" evidence="4">
    <location>
        <begin position="154"/>
        <end position="181"/>
    </location>
</feature>
<dbReference type="Gene3D" id="6.10.250.3220">
    <property type="match status" value="1"/>
</dbReference>
<dbReference type="Proteomes" id="UP000823674">
    <property type="component" value="Chromosome A03"/>
</dbReference>
<keyword evidence="3" id="KW-0812">Transmembrane</keyword>
<gene>
    <name evidence="5" type="primary">A03p042780.1_BraROA</name>
    <name evidence="5" type="ORF">IGI04_012003</name>
</gene>
<accession>A0ABQ7N7Z8</accession>
<evidence type="ECO:0000256" key="3">
    <source>
        <dbReference type="SAM" id="Phobius"/>
    </source>
</evidence>
<feature type="compositionally biased region" description="Polar residues" evidence="2">
    <location>
        <begin position="614"/>
        <end position="629"/>
    </location>
</feature>
<evidence type="ECO:0000256" key="1">
    <source>
        <dbReference type="PROSITE-ProRule" id="PRU00723"/>
    </source>
</evidence>
<feature type="compositionally biased region" description="Basic and acidic residues" evidence="2">
    <location>
        <begin position="631"/>
        <end position="645"/>
    </location>
</feature>
<feature type="region of interest" description="Disordered" evidence="2">
    <location>
        <begin position="614"/>
        <end position="654"/>
    </location>
</feature>
<dbReference type="PROSITE" id="PS50103">
    <property type="entry name" value="ZF_C3H1"/>
    <property type="match status" value="1"/>
</dbReference>
<dbReference type="SMART" id="SM00356">
    <property type="entry name" value="ZnF_C3H1"/>
    <property type="match status" value="1"/>
</dbReference>
<evidence type="ECO:0000313" key="5">
    <source>
        <dbReference type="EMBL" id="KAG5405884.1"/>
    </source>
</evidence>
<keyword evidence="6" id="KW-1185">Reference proteome</keyword>
<dbReference type="EMBL" id="JADBGQ010000003">
    <property type="protein sequence ID" value="KAG5405884.1"/>
    <property type="molecule type" value="Genomic_DNA"/>
</dbReference>
<reference evidence="5 6" key="1">
    <citation type="submission" date="2021-03" db="EMBL/GenBank/DDBJ databases">
        <authorList>
            <person name="King G.J."/>
            <person name="Bancroft I."/>
            <person name="Baten A."/>
            <person name="Bloomfield J."/>
            <person name="Borpatragohain P."/>
            <person name="He Z."/>
            <person name="Irish N."/>
            <person name="Irwin J."/>
            <person name="Liu K."/>
            <person name="Mauleon R.P."/>
            <person name="Moore J."/>
            <person name="Morris R."/>
            <person name="Ostergaard L."/>
            <person name="Wang B."/>
            <person name="Wells R."/>
        </authorList>
    </citation>
    <scope>NUCLEOTIDE SEQUENCE [LARGE SCALE GENOMIC DNA]</scope>
    <source>
        <strain evidence="5">R-o-18</strain>
        <tissue evidence="5">Leaf</tissue>
    </source>
</reference>
<keyword evidence="3" id="KW-0472">Membrane</keyword>
<dbReference type="Pfam" id="PF00642">
    <property type="entry name" value="zf-CCCH"/>
    <property type="match status" value="1"/>
</dbReference>
<protein>
    <recommendedName>
        <fullName evidence="4">C3H1-type domain-containing protein</fullName>
    </recommendedName>
</protein>
<evidence type="ECO:0000256" key="2">
    <source>
        <dbReference type="SAM" id="MobiDB-lite"/>
    </source>
</evidence>
<dbReference type="InterPro" id="IPR000571">
    <property type="entry name" value="Znf_CCCH"/>
</dbReference>
<feature type="non-terminal residue" evidence="5">
    <location>
        <position position="1"/>
    </location>
</feature>
<feature type="transmembrane region" description="Helical" evidence="3">
    <location>
        <begin position="106"/>
        <end position="135"/>
    </location>
</feature>
<keyword evidence="1" id="KW-0862">Zinc</keyword>
<keyword evidence="1" id="KW-0863">Zinc-finger</keyword>
<evidence type="ECO:0000313" key="6">
    <source>
        <dbReference type="Proteomes" id="UP000823674"/>
    </source>
</evidence>
<comment type="caution">
    <text evidence="5">The sequence shown here is derived from an EMBL/GenBank/DDBJ whole genome shotgun (WGS) entry which is preliminary data.</text>
</comment>
<evidence type="ECO:0000259" key="4">
    <source>
        <dbReference type="PROSITE" id="PS50103"/>
    </source>
</evidence>
<feature type="transmembrane region" description="Helical" evidence="3">
    <location>
        <begin position="202"/>
        <end position="223"/>
    </location>
</feature>
<organism evidence="5 6">
    <name type="scientific">Brassica rapa subsp. trilocularis</name>
    <dbReference type="NCBI Taxonomy" id="1813537"/>
    <lineage>
        <taxon>Eukaryota</taxon>
        <taxon>Viridiplantae</taxon>
        <taxon>Streptophyta</taxon>
        <taxon>Embryophyta</taxon>
        <taxon>Tracheophyta</taxon>
        <taxon>Spermatophyta</taxon>
        <taxon>Magnoliopsida</taxon>
        <taxon>eudicotyledons</taxon>
        <taxon>Gunneridae</taxon>
        <taxon>Pentapetalae</taxon>
        <taxon>rosids</taxon>
        <taxon>malvids</taxon>
        <taxon>Brassicales</taxon>
        <taxon>Brassicaceae</taxon>
        <taxon>Brassiceae</taxon>
        <taxon>Brassica</taxon>
    </lineage>
</organism>
<keyword evidence="3" id="KW-1133">Transmembrane helix</keyword>
<sequence length="654" mass="70796">ISVDLKLDTLCLSLFYCQQDLSVYFISIIGASGDTDDSAFVVLWDNHHVVTSRPMDSAIMEQPASLITQCQLYSETIQHPNIRRTLITTNTTAMSRLFLLDRFFHGMWLVSICGAASSVCTSSMACGWVGIMVWICACSPPSSLPSPSSIPSVSGQPSCGNFKAYGFCNYGASCKFDHPVPVNPYHYAGLTMPSMPTTYGSGFGSVLVLLLLQFLVQVTFLVFQFQSVVLHPPTALLPWHVAGTNGASGDTADSAFVVLRDNHHVVTSRSMDSAIMEQAANMITQCKLYSETIQHPNIRRTLITTNTTAMSRLFLLDRFFHGMWLVSICGAASSDCTSSMACGWVGIMVWICACSPPSSLPCPSSIPSVSVSICGAASSGYTSSTNTHISCSVLHLFQLNTNGASGDTDDSAFVVLRDNHHVVTSRPMDSAIMEQAASLITQCQLYSETIQHPNIRRTLITTNTTAMSRPFLLDRFFHGMWLVSICGAASSDCTSSMACGWFQSVVLPPPAALLLPILIFLVVCSTCFNSMDLKLDTLCLSLFYCQQDLSVYFISINGASGDTDDSAFVVLRDNQHVLTSRPMDSAIMEQAASFTMLYMPTAYAPPVSTQVRITSPPSLSDSTTVSNGDKSAAENKSSETEKQDEIAGLITKPL</sequence>
<name>A0ABQ7N7Z8_BRACM</name>
<proteinExistence type="predicted"/>
<feature type="zinc finger region" description="C3H1-type" evidence="1">
    <location>
        <begin position="154"/>
        <end position="181"/>
    </location>
</feature>